<keyword evidence="13" id="KW-1185">Reference proteome</keyword>
<keyword evidence="6" id="KW-0963">Cytoplasm</keyword>
<keyword evidence="7" id="KW-1005">Bacterial flagellum biogenesis</keyword>
<dbReference type="eggNOG" id="COG1317">
    <property type="taxonomic scope" value="Bacteria"/>
</dbReference>
<keyword evidence="5" id="KW-0813">Transport</keyword>
<dbReference type="AlphaFoldDB" id="A0A084IMT0"/>
<name>A0A084IMT0_SALHC</name>
<dbReference type="PANTHER" id="PTHR34982:SF1">
    <property type="entry name" value="FLAGELLAR ASSEMBLY PROTEIN FLIH"/>
    <property type="match status" value="1"/>
</dbReference>
<proteinExistence type="inferred from homology"/>
<dbReference type="Pfam" id="PF02108">
    <property type="entry name" value="FliH"/>
    <property type="match status" value="1"/>
</dbReference>
<dbReference type="STRING" id="1304275.C41B8_06957"/>
<evidence type="ECO:0000259" key="11">
    <source>
        <dbReference type="Pfam" id="PF02108"/>
    </source>
</evidence>
<dbReference type="GO" id="GO:0009288">
    <property type="term" value="C:bacterial-type flagellum"/>
    <property type="evidence" value="ECO:0007669"/>
    <property type="project" value="InterPro"/>
</dbReference>
<evidence type="ECO:0000256" key="5">
    <source>
        <dbReference type="ARBA" id="ARBA00022448"/>
    </source>
</evidence>
<dbReference type="InterPro" id="IPR051472">
    <property type="entry name" value="T3SS_Stator/FliH"/>
</dbReference>
<evidence type="ECO:0000256" key="6">
    <source>
        <dbReference type="ARBA" id="ARBA00022490"/>
    </source>
</evidence>
<dbReference type="InterPro" id="IPR018035">
    <property type="entry name" value="Flagellar_FliH/T3SS_HrpE"/>
</dbReference>
<feature type="compositionally biased region" description="Basic and acidic residues" evidence="10">
    <location>
        <begin position="1"/>
        <end position="31"/>
    </location>
</feature>
<comment type="caution">
    <text evidence="12">The sequence shown here is derived from an EMBL/GenBank/DDBJ whole genome shotgun (WGS) entry which is preliminary data.</text>
</comment>
<keyword evidence="8" id="KW-0653">Protein transport</keyword>
<organism evidence="12 13">
    <name type="scientific">Salinisphaera hydrothermalis (strain C41B8)</name>
    <dbReference type="NCBI Taxonomy" id="1304275"/>
    <lineage>
        <taxon>Bacteria</taxon>
        <taxon>Pseudomonadati</taxon>
        <taxon>Pseudomonadota</taxon>
        <taxon>Gammaproteobacteria</taxon>
        <taxon>Salinisphaerales</taxon>
        <taxon>Salinisphaeraceae</taxon>
        <taxon>Salinisphaera</taxon>
    </lineage>
</organism>
<comment type="similarity">
    <text evidence="3">Belongs to the FliH family.</text>
</comment>
<evidence type="ECO:0000256" key="4">
    <source>
        <dbReference type="ARBA" id="ARBA00016507"/>
    </source>
</evidence>
<comment type="function">
    <text evidence="1">Needed for flagellar regrowth and assembly.</text>
</comment>
<keyword evidence="9" id="KW-1006">Bacterial flagellum protein export</keyword>
<dbReference type="InterPro" id="IPR000563">
    <property type="entry name" value="Flag_FliH"/>
</dbReference>
<dbReference type="GO" id="GO:0071973">
    <property type="term" value="P:bacterial-type flagellum-dependent cell motility"/>
    <property type="evidence" value="ECO:0007669"/>
    <property type="project" value="InterPro"/>
</dbReference>
<dbReference type="Proteomes" id="UP000028302">
    <property type="component" value="Unassembled WGS sequence"/>
</dbReference>
<dbReference type="PRINTS" id="PR01003">
    <property type="entry name" value="FLGFLIH"/>
</dbReference>
<dbReference type="GO" id="GO:0005829">
    <property type="term" value="C:cytosol"/>
    <property type="evidence" value="ECO:0007669"/>
    <property type="project" value="TreeGrafter"/>
</dbReference>
<dbReference type="EMBL" id="APNK01000007">
    <property type="protein sequence ID" value="KEZ78014.1"/>
    <property type="molecule type" value="Genomic_DNA"/>
</dbReference>
<reference evidence="12 13" key="1">
    <citation type="submission" date="2013-03" db="EMBL/GenBank/DDBJ databases">
        <title>Salinisphaera hydrothermalis C41B8 Genome Sequencing.</title>
        <authorList>
            <person name="Li C."/>
            <person name="Lai Q."/>
            <person name="Shao Z."/>
        </authorList>
    </citation>
    <scope>NUCLEOTIDE SEQUENCE [LARGE SCALE GENOMIC DNA]</scope>
    <source>
        <strain evidence="12 13">C41B8</strain>
    </source>
</reference>
<dbReference type="GO" id="GO:0003774">
    <property type="term" value="F:cytoskeletal motor activity"/>
    <property type="evidence" value="ECO:0007669"/>
    <property type="project" value="InterPro"/>
</dbReference>
<evidence type="ECO:0000256" key="3">
    <source>
        <dbReference type="ARBA" id="ARBA00006602"/>
    </source>
</evidence>
<sequence length="234" mass="26285">MSSASHDNDWQRWRMDPLERRTAPRERDRTAPEAAAAPTPPRRRREDQISMTLFELAKEEAEKKGYEAGREQGYADGYAEGEAKARAEQQARLDAEIAERLAPIDRLVTQFAEAADALDERIGRQLVELAIETGRQLAGRALEIRPEHILDDVQELLENHPGLTGSPTLYVAAEELSRIEHHLGQSLAGAGWRLRADASLAPGDCRIEDDEREIDSTDADRWARLLQAVGHEKH</sequence>
<gene>
    <name evidence="12" type="primary">fliH</name>
    <name evidence="12" type="ORF">C41B8_06957</name>
</gene>
<evidence type="ECO:0000256" key="9">
    <source>
        <dbReference type="ARBA" id="ARBA00023225"/>
    </source>
</evidence>
<keyword evidence="12" id="KW-0966">Cell projection</keyword>
<dbReference type="GO" id="GO:0044781">
    <property type="term" value="P:bacterial-type flagellum organization"/>
    <property type="evidence" value="ECO:0007669"/>
    <property type="project" value="UniProtKB-KW"/>
</dbReference>
<comment type="subcellular location">
    <subcellularLocation>
        <location evidence="2">Cytoplasm</location>
    </subcellularLocation>
</comment>
<evidence type="ECO:0000256" key="8">
    <source>
        <dbReference type="ARBA" id="ARBA00022927"/>
    </source>
</evidence>
<evidence type="ECO:0000313" key="12">
    <source>
        <dbReference type="EMBL" id="KEZ78014.1"/>
    </source>
</evidence>
<keyword evidence="12" id="KW-0969">Cilium</keyword>
<feature type="domain" description="Flagellar assembly protein FliH/Type III secretion system HrpE" evidence="11">
    <location>
        <begin position="101"/>
        <end position="225"/>
    </location>
</feature>
<evidence type="ECO:0000256" key="1">
    <source>
        <dbReference type="ARBA" id="ARBA00003041"/>
    </source>
</evidence>
<feature type="region of interest" description="Disordered" evidence="10">
    <location>
        <begin position="1"/>
        <end position="49"/>
    </location>
</feature>
<dbReference type="GO" id="GO:0015031">
    <property type="term" value="P:protein transport"/>
    <property type="evidence" value="ECO:0007669"/>
    <property type="project" value="UniProtKB-KW"/>
</dbReference>
<dbReference type="PANTHER" id="PTHR34982">
    <property type="entry name" value="YOP PROTEINS TRANSLOCATION PROTEIN L"/>
    <property type="match status" value="1"/>
</dbReference>
<accession>A0A084IMT0</accession>
<evidence type="ECO:0000256" key="2">
    <source>
        <dbReference type="ARBA" id="ARBA00004496"/>
    </source>
</evidence>
<keyword evidence="12" id="KW-0282">Flagellum</keyword>
<evidence type="ECO:0000256" key="7">
    <source>
        <dbReference type="ARBA" id="ARBA00022795"/>
    </source>
</evidence>
<evidence type="ECO:0000313" key="13">
    <source>
        <dbReference type="Proteomes" id="UP000028302"/>
    </source>
</evidence>
<evidence type="ECO:0000256" key="10">
    <source>
        <dbReference type="SAM" id="MobiDB-lite"/>
    </source>
</evidence>
<protein>
    <recommendedName>
        <fullName evidence="4">Flagellar assembly protein FliH</fullName>
    </recommendedName>
</protein>